<dbReference type="PROSITE" id="PS50262">
    <property type="entry name" value="G_PROTEIN_RECEP_F1_2"/>
    <property type="match status" value="1"/>
</dbReference>
<dbReference type="InterPro" id="IPR001277">
    <property type="entry name" value="CXCR4/ACKR2"/>
</dbReference>
<evidence type="ECO:0000256" key="2">
    <source>
        <dbReference type="ARBA" id="ARBA00004651"/>
    </source>
</evidence>
<protein>
    <submittedName>
        <fullName evidence="17">C-C chemokine receptor type 4-like</fullName>
    </submittedName>
</protein>
<evidence type="ECO:0000256" key="9">
    <source>
        <dbReference type="ARBA" id="ARBA00023157"/>
    </source>
</evidence>
<comment type="subcellular location">
    <subcellularLocation>
        <location evidence="2">Cell membrane</location>
        <topology evidence="2">Multi-pass membrane protein</topology>
    </subcellularLocation>
    <subcellularLocation>
        <location evidence="1">Early endosome</location>
    </subcellularLocation>
</comment>
<keyword evidence="7 13" id="KW-0297">G-protein coupled receptor</keyword>
<keyword evidence="8 14" id="KW-0472">Membrane</keyword>
<dbReference type="Gene3D" id="1.20.1070.10">
    <property type="entry name" value="Rhodopsin 7-helix transmembrane proteins"/>
    <property type="match status" value="1"/>
</dbReference>
<evidence type="ECO:0000256" key="10">
    <source>
        <dbReference type="ARBA" id="ARBA00023170"/>
    </source>
</evidence>
<keyword evidence="5" id="KW-0967">Endosome</keyword>
<feature type="transmembrane region" description="Helical" evidence="14">
    <location>
        <begin position="42"/>
        <end position="62"/>
    </location>
</feature>
<sequence length="232" mass="26540">MDITTDIPDEGMETTPYDYDYLHTPCPNDMVQQFGSSFLPPFYYLVFTFGLVGNALVVMILLRYKRIKSMTDVYLLNLAISDLLFIFSLPFWAYNAADQWVFGKVMCKILSGIYLVGFYSGSFFIILLTADRYLAIVHAVFALKTRTVVYGILTSVIMWGVALSASVPEIIFNTCKMIGSRWRCTSDYSFTTQVNWNQFNTLKTNLIGLVLPIIVMVFCYTKIIINLLRCRN</sequence>
<dbReference type="InterPro" id="IPR000276">
    <property type="entry name" value="GPCR_Rhodpsn"/>
</dbReference>
<gene>
    <name evidence="17" type="primary">LOC107111260</name>
</gene>
<feature type="transmembrane region" description="Helical" evidence="14">
    <location>
        <begin position="113"/>
        <end position="135"/>
    </location>
</feature>
<proteinExistence type="inferred from homology"/>
<dbReference type="Pfam" id="PF00001">
    <property type="entry name" value="7tm_1"/>
    <property type="match status" value="1"/>
</dbReference>
<dbReference type="PRINTS" id="PR00645">
    <property type="entry name" value="CXCCHMKINER4"/>
</dbReference>
<organism evidence="16 17">
    <name type="scientific">Gekko japonicus</name>
    <name type="common">Schlegel's Japanese gecko</name>
    <dbReference type="NCBI Taxonomy" id="146911"/>
    <lineage>
        <taxon>Eukaryota</taxon>
        <taxon>Metazoa</taxon>
        <taxon>Chordata</taxon>
        <taxon>Craniata</taxon>
        <taxon>Vertebrata</taxon>
        <taxon>Euteleostomi</taxon>
        <taxon>Lepidosauria</taxon>
        <taxon>Squamata</taxon>
        <taxon>Bifurcata</taxon>
        <taxon>Gekkota</taxon>
        <taxon>Gekkonidae</taxon>
        <taxon>Gekkoninae</taxon>
        <taxon>Gekko</taxon>
    </lineage>
</organism>
<evidence type="ECO:0000256" key="7">
    <source>
        <dbReference type="ARBA" id="ARBA00023040"/>
    </source>
</evidence>
<evidence type="ECO:0000256" key="12">
    <source>
        <dbReference type="ARBA" id="ARBA00023224"/>
    </source>
</evidence>
<accession>A0ABM1K1W0</accession>
<keyword evidence="6 14" id="KW-1133">Transmembrane helix</keyword>
<keyword evidence="9" id="KW-1015">Disulfide bond</keyword>
<dbReference type="GeneID" id="107111260"/>
<dbReference type="PANTHER" id="PTHR10489:SF686">
    <property type="entry name" value="C-C CHEMOKINE RECEPTOR TYPE 5"/>
    <property type="match status" value="1"/>
</dbReference>
<evidence type="ECO:0000256" key="1">
    <source>
        <dbReference type="ARBA" id="ARBA00004412"/>
    </source>
</evidence>
<evidence type="ECO:0000256" key="13">
    <source>
        <dbReference type="RuleBase" id="RU000688"/>
    </source>
</evidence>
<dbReference type="PRINTS" id="PR00237">
    <property type="entry name" value="GPCRRHODOPSN"/>
</dbReference>
<dbReference type="InterPro" id="IPR017452">
    <property type="entry name" value="GPCR_Rhodpsn_7TM"/>
</dbReference>
<feature type="transmembrane region" description="Helical" evidence="14">
    <location>
        <begin position="206"/>
        <end position="228"/>
    </location>
</feature>
<feature type="domain" description="G-protein coupled receptors family 1 profile" evidence="15">
    <location>
        <begin position="53"/>
        <end position="232"/>
    </location>
</feature>
<dbReference type="RefSeq" id="XP_015267697.1">
    <property type="nucleotide sequence ID" value="XM_015412211.1"/>
</dbReference>
<dbReference type="SUPFAM" id="SSF81321">
    <property type="entry name" value="Family A G protein-coupled receptor-like"/>
    <property type="match status" value="1"/>
</dbReference>
<feature type="transmembrane region" description="Helical" evidence="14">
    <location>
        <begin position="147"/>
        <end position="167"/>
    </location>
</feature>
<evidence type="ECO:0000256" key="4">
    <source>
        <dbReference type="ARBA" id="ARBA00022692"/>
    </source>
</evidence>
<dbReference type="InterPro" id="IPR000355">
    <property type="entry name" value="Chemokine_rcpt"/>
</dbReference>
<evidence type="ECO:0000256" key="8">
    <source>
        <dbReference type="ARBA" id="ARBA00023136"/>
    </source>
</evidence>
<keyword evidence="10 13" id="KW-0675">Receptor</keyword>
<evidence type="ECO:0000256" key="14">
    <source>
        <dbReference type="SAM" id="Phobius"/>
    </source>
</evidence>
<dbReference type="PROSITE" id="PS00237">
    <property type="entry name" value="G_PROTEIN_RECEP_F1_1"/>
    <property type="match status" value="1"/>
</dbReference>
<dbReference type="InterPro" id="IPR050119">
    <property type="entry name" value="CCR1-9-like"/>
</dbReference>
<keyword evidence="4 13" id="KW-0812">Transmembrane</keyword>
<comment type="similarity">
    <text evidence="13">Belongs to the G-protein coupled receptor 1 family.</text>
</comment>
<name>A0ABM1K1W0_GEKJA</name>
<dbReference type="PANTHER" id="PTHR10489">
    <property type="entry name" value="CELL ADHESION MOLECULE"/>
    <property type="match status" value="1"/>
</dbReference>
<dbReference type="PRINTS" id="PR00657">
    <property type="entry name" value="CCCHEMOKINER"/>
</dbReference>
<feature type="transmembrane region" description="Helical" evidence="14">
    <location>
        <begin position="74"/>
        <end position="93"/>
    </location>
</feature>
<evidence type="ECO:0000313" key="16">
    <source>
        <dbReference type="Proteomes" id="UP000694871"/>
    </source>
</evidence>
<evidence type="ECO:0000256" key="11">
    <source>
        <dbReference type="ARBA" id="ARBA00023180"/>
    </source>
</evidence>
<reference evidence="17" key="1">
    <citation type="submission" date="2025-08" db="UniProtKB">
        <authorList>
            <consortium name="RefSeq"/>
        </authorList>
    </citation>
    <scope>IDENTIFICATION</scope>
</reference>
<keyword evidence="11" id="KW-0325">Glycoprotein</keyword>
<evidence type="ECO:0000259" key="15">
    <source>
        <dbReference type="PROSITE" id="PS50262"/>
    </source>
</evidence>
<evidence type="ECO:0000256" key="6">
    <source>
        <dbReference type="ARBA" id="ARBA00022989"/>
    </source>
</evidence>
<keyword evidence="12 13" id="KW-0807">Transducer</keyword>
<feature type="non-terminal residue" evidence="17">
    <location>
        <position position="232"/>
    </location>
</feature>
<dbReference type="Proteomes" id="UP000694871">
    <property type="component" value="Unplaced"/>
</dbReference>
<evidence type="ECO:0000313" key="17">
    <source>
        <dbReference type="RefSeq" id="XP_015267697.1"/>
    </source>
</evidence>
<keyword evidence="16" id="KW-1185">Reference proteome</keyword>
<evidence type="ECO:0000256" key="5">
    <source>
        <dbReference type="ARBA" id="ARBA00022753"/>
    </source>
</evidence>
<keyword evidence="3" id="KW-1003">Cell membrane</keyword>
<evidence type="ECO:0000256" key="3">
    <source>
        <dbReference type="ARBA" id="ARBA00022475"/>
    </source>
</evidence>